<name>A0A248TLG7_9BACI</name>
<keyword evidence="2" id="KW-1133">Transmembrane helix</keyword>
<dbReference type="KEGG" id="bko:CKF48_17785"/>
<sequence>MADQMRKYDEDQLRRDRVDENQYEVSSDYSEETAAEIAAPVTYDEDRGRDIDDRKGTRSGGRGVGITALVLSILSLFIMPIFLGAAGIVLGIVANSKGARGFGTWAIGIGIVSLLVGIFIMPFF</sequence>
<evidence type="ECO:0000313" key="4">
    <source>
        <dbReference type="Proteomes" id="UP000215137"/>
    </source>
</evidence>
<proteinExistence type="predicted"/>
<keyword evidence="4" id="KW-1185">Reference proteome</keyword>
<protein>
    <recommendedName>
        <fullName evidence="5">DUF4190 domain-containing protein</fullName>
    </recommendedName>
</protein>
<feature type="compositionally biased region" description="Basic and acidic residues" evidence="1">
    <location>
        <begin position="1"/>
        <end position="20"/>
    </location>
</feature>
<organism evidence="3 4">
    <name type="scientific">Cytobacillus kochii</name>
    <dbReference type="NCBI Taxonomy" id="859143"/>
    <lineage>
        <taxon>Bacteria</taxon>
        <taxon>Bacillati</taxon>
        <taxon>Bacillota</taxon>
        <taxon>Bacilli</taxon>
        <taxon>Bacillales</taxon>
        <taxon>Bacillaceae</taxon>
        <taxon>Cytobacillus</taxon>
    </lineage>
</organism>
<feature type="transmembrane region" description="Helical" evidence="2">
    <location>
        <begin position="64"/>
        <end position="90"/>
    </location>
</feature>
<dbReference type="PANTHER" id="PTHR40040">
    <property type="entry name" value="SMALL HYDROPHOBIC PROTEIN-RELATED"/>
    <property type="match status" value="1"/>
</dbReference>
<keyword evidence="2" id="KW-0812">Transmembrane</keyword>
<dbReference type="OrthoDB" id="2943217at2"/>
<dbReference type="EMBL" id="CP022983">
    <property type="protein sequence ID" value="ASV68985.1"/>
    <property type="molecule type" value="Genomic_DNA"/>
</dbReference>
<dbReference type="InterPro" id="IPR055338">
    <property type="entry name" value="YqfX-like"/>
</dbReference>
<feature type="transmembrane region" description="Helical" evidence="2">
    <location>
        <begin position="102"/>
        <end position="123"/>
    </location>
</feature>
<accession>A0A248TLG7</accession>
<feature type="region of interest" description="Disordered" evidence="1">
    <location>
        <begin position="1"/>
        <end position="33"/>
    </location>
</feature>
<evidence type="ECO:0000313" key="3">
    <source>
        <dbReference type="EMBL" id="ASV68985.1"/>
    </source>
</evidence>
<evidence type="ECO:0000256" key="2">
    <source>
        <dbReference type="SAM" id="Phobius"/>
    </source>
</evidence>
<feature type="region of interest" description="Disordered" evidence="1">
    <location>
        <begin position="43"/>
        <end position="62"/>
    </location>
</feature>
<keyword evidence="2" id="KW-0472">Membrane</keyword>
<dbReference type="Proteomes" id="UP000215137">
    <property type="component" value="Chromosome"/>
</dbReference>
<evidence type="ECO:0000256" key="1">
    <source>
        <dbReference type="SAM" id="MobiDB-lite"/>
    </source>
</evidence>
<feature type="compositionally biased region" description="Basic and acidic residues" evidence="1">
    <location>
        <begin position="44"/>
        <end position="56"/>
    </location>
</feature>
<dbReference type="RefSeq" id="WP_095372550.1">
    <property type="nucleotide sequence ID" value="NZ_CANMJM010000001.1"/>
</dbReference>
<dbReference type="AlphaFoldDB" id="A0A248TLG7"/>
<evidence type="ECO:0008006" key="5">
    <source>
        <dbReference type="Google" id="ProtNLM"/>
    </source>
</evidence>
<reference evidence="3 4" key="1">
    <citation type="submission" date="2017-08" db="EMBL/GenBank/DDBJ databases">
        <title>Complete Genome Sequence of Bacillus kochii Oregon-R-modENCODE STRAIN BDGP4, isolated from Drosophila melanogaster gut.</title>
        <authorList>
            <person name="Wan K.H."/>
            <person name="Yu C."/>
            <person name="Park S."/>
            <person name="Hammonds A.S."/>
            <person name="Booth B.W."/>
            <person name="Celniker S.E."/>
        </authorList>
    </citation>
    <scope>NUCLEOTIDE SEQUENCE [LARGE SCALE GENOMIC DNA]</scope>
    <source>
        <strain evidence="3 4">BDGP4</strain>
    </source>
</reference>
<gene>
    <name evidence="3" type="ORF">CKF48_17785</name>
</gene>
<dbReference type="GeneID" id="97216986"/>
<dbReference type="PANTHER" id="PTHR40040:SF1">
    <property type="entry name" value="MEMBRANE PROTEIN"/>
    <property type="match status" value="1"/>
</dbReference>